<evidence type="ECO:0000313" key="2">
    <source>
        <dbReference type="EMBL" id="HIU68772.1"/>
    </source>
</evidence>
<dbReference type="SUPFAM" id="SSF56281">
    <property type="entry name" value="Metallo-hydrolase/oxidoreductase"/>
    <property type="match status" value="1"/>
</dbReference>
<dbReference type="InterPro" id="IPR001279">
    <property type="entry name" value="Metallo-B-lactamas"/>
</dbReference>
<feature type="domain" description="Metallo-beta-lactamase" evidence="1">
    <location>
        <begin position="17"/>
        <end position="252"/>
    </location>
</feature>
<protein>
    <submittedName>
        <fullName evidence="2">MBL fold metallo-hydrolase</fullName>
    </submittedName>
</protein>
<dbReference type="InterPro" id="IPR052159">
    <property type="entry name" value="Competence_DNA_uptake"/>
</dbReference>
<accession>A0A9D1MUC4</accession>
<dbReference type="PANTHER" id="PTHR30619">
    <property type="entry name" value="DNA INTERNALIZATION/COMPETENCE PROTEIN COMEC/REC2"/>
    <property type="match status" value="1"/>
</dbReference>
<evidence type="ECO:0000313" key="3">
    <source>
        <dbReference type="Proteomes" id="UP000824125"/>
    </source>
</evidence>
<dbReference type="SMART" id="SM00849">
    <property type="entry name" value="Lactamase_B"/>
    <property type="match status" value="1"/>
</dbReference>
<sequence>MSVTEMKDRIHFLNTGHSDCIILESAGHFAMVDAAEDTDFPPEKPSLNLPGYEDVVVDYLLTHCKGADGRVHLDFVLGTHAHSDHIGGFDTVIDHPEIDVARAYLKRYDPKTIFFGEVRYWDNTEVYTQMLDACRRSGVEVVQQMDDTPFMLGNFQITLLNTAYKKRRFKYGENINSVVMLVEKAGAKVLLAGDLNYKDGDERPVADRVGHVDLLKVGHHGYVGSTSFYFAKKLAPRWAVITNTYKAVYPDVRLKLKKVAKSEVLCTADLNGVLATVGPNGQIGFTTDIMQR</sequence>
<dbReference type="InterPro" id="IPR035681">
    <property type="entry name" value="ComA-like_MBL"/>
</dbReference>
<dbReference type="Pfam" id="PF12706">
    <property type="entry name" value="Lactamase_B_2"/>
    <property type="match status" value="1"/>
</dbReference>
<reference evidence="2" key="2">
    <citation type="journal article" date="2021" name="PeerJ">
        <title>Extensive microbial diversity within the chicken gut microbiome revealed by metagenomics and culture.</title>
        <authorList>
            <person name="Gilroy R."/>
            <person name="Ravi A."/>
            <person name="Getino M."/>
            <person name="Pursley I."/>
            <person name="Horton D.L."/>
            <person name="Alikhan N.F."/>
            <person name="Baker D."/>
            <person name="Gharbi K."/>
            <person name="Hall N."/>
            <person name="Watson M."/>
            <person name="Adriaenssens E.M."/>
            <person name="Foster-Nyarko E."/>
            <person name="Jarju S."/>
            <person name="Secka A."/>
            <person name="Antonio M."/>
            <person name="Oren A."/>
            <person name="Chaudhuri R.R."/>
            <person name="La Ragione R."/>
            <person name="Hildebrand F."/>
            <person name="Pallen M.J."/>
        </authorList>
    </citation>
    <scope>NUCLEOTIDE SEQUENCE</scope>
    <source>
        <strain evidence="2">CHK176-6737</strain>
    </source>
</reference>
<reference evidence="2" key="1">
    <citation type="submission" date="2020-10" db="EMBL/GenBank/DDBJ databases">
        <authorList>
            <person name="Gilroy R."/>
        </authorList>
    </citation>
    <scope>NUCLEOTIDE SEQUENCE</scope>
    <source>
        <strain evidence="2">CHK176-6737</strain>
    </source>
</reference>
<dbReference type="Gene3D" id="3.60.15.10">
    <property type="entry name" value="Ribonuclease Z/Hydroxyacylglutathione hydrolase-like"/>
    <property type="match status" value="1"/>
</dbReference>
<organism evidence="2 3">
    <name type="scientific">Candidatus Scybalenecus merdavium</name>
    <dbReference type="NCBI Taxonomy" id="2840939"/>
    <lineage>
        <taxon>Bacteria</taxon>
        <taxon>Bacillati</taxon>
        <taxon>Bacillota</taxon>
        <taxon>Clostridia</taxon>
        <taxon>Eubacteriales</taxon>
        <taxon>Oscillospiraceae</taxon>
        <taxon>Oscillospiraceae incertae sedis</taxon>
        <taxon>Candidatus Scybalenecus</taxon>
    </lineage>
</organism>
<name>A0A9D1MUC4_9FIRM</name>
<dbReference type="Proteomes" id="UP000824125">
    <property type="component" value="Unassembled WGS sequence"/>
</dbReference>
<dbReference type="AlphaFoldDB" id="A0A9D1MUC4"/>
<dbReference type="PANTHER" id="PTHR30619:SF7">
    <property type="entry name" value="BETA-LACTAMASE DOMAIN PROTEIN"/>
    <property type="match status" value="1"/>
</dbReference>
<gene>
    <name evidence="2" type="ORF">IAD23_02290</name>
</gene>
<comment type="caution">
    <text evidence="2">The sequence shown here is derived from an EMBL/GenBank/DDBJ whole genome shotgun (WGS) entry which is preliminary data.</text>
</comment>
<dbReference type="InterPro" id="IPR036866">
    <property type="entry name" value="RibonucZ/Hydroxyglut_hydro"/>
</dbReference>
<proteinExistence type="predicted"/>
<dbReference type="EMBL" id="DVNM01000012">
    <property type="protein sequence ID" value="HIU68772.1"/>
    <property type="molecule type" value="Genomic_DNA"/>
</dbReference>
<evidence type="ECO:0000259" key="1">
    <source>
        <dbReference type="SMART" id="SM00849"/>
    </source>
</evidence>
<dbReference type="CDD" id="cd07731">
    <property type="entry name" value="ComA-like_MBL-fold"/>
    <property type="match status" value="1"/>
</dbReference>